<sequence length="685" mass="74779">MQRIKTILSSAWTALFGDPVRAFGVVSLVLLIALAIAPAKEHFSEWHRYQRQYLKLIHNRGDALSLQRRFQPGIHQIWLPNLGVVDRCTTCHLGLNEAGLADVHQQPFSKHPAIPHSLDGFGCVICHGGQGAATTVSEAHSSERAGEEPILPARYIESGCGQCHQDQLPGTPQLNLGRSMLRRYGCVHCHAITLPDGTKVVATDHPPSLAHIADKTTREWIFSWLKDPQAYSASTTMPDFKLSDTDASDISAYLVSTSTPLPGDNATLDVKSAMSADPSAGPSLYGESFCSSCHAVQNAAGNLVGGDLGPELTRIGNKAKPEWLKAWLQNPRTYDATTPMPHYRFTPQQIAILAGYLQGKSDSDYGANVHLDPGTAVQIAHGRKLIVELGCAACHEINGVQKPENFAPELSSIGSKPLAQILFLPGMEHALSSYIVTKIRQPRAFGTSVKMPQFTLTTAQTDALTTALLALTSRSRSMPDSLRVAEIQETNYQPAGHAGKLMTELACLSCHRINERGGDMAPDLSWEGSAIQQQWLVGFLKNPNTLRPALIRRMPRFNLSDNDNKELTDYILAVYQSPSIDPDFTLPAMNAAETVEHGRQLFYSKYACQACHIVDAKTDKGYIGPTLTQVGSRLTAAWVYAWLRNPQALRPGTIEPNQNLSDDDARALTAFLMSLKGPGRRGTKQ</sequence>
<feature type="domain" description="Cytochrome c" evidence="7">
    <location>
        <begin position="377"/>
        <end position="474"/>
    </location>
</feature>
<feature type="domain" description="Cytochrome c" evidence="7">
    <location>
        <begin position="172"/>
        <end position="258"/>
    </location>
</feature>
<dbReference type="Proteomes" id="UP000239735">
    <property type="component" value="Unassembled WGS sequence"/>
</dbReference>
<dbReference type="InterPro" id="IPR051811">
    <property type="entry name" value="Cytochrome_c550/c551-like"/>
</dbReference>
<dbReference type="Gene3D" id="1.10.760.10">
    <property type="entry name" value="Cytochrome c-like domain"/>
    <property type="match status" value="5"/>
</dbReference>
<evidence type="ECO:0000256" key="6">
    <source>
        <dbReference type="PROSITE-ProRule" id="PRU00433"/>
    </source>
</evidence>
<dbReference type="SUPFAM" id="SSF46626">
    <property type="entry name" value="Cytochrome c"/>
    <property type="match status" value="5"/>
</dbReference>
<evidence type="ECO:0000313" key="8">
    <source>
        <dbReference type="EMBL" id="SPE19086.1"/>
    </source>
</evidence>
<dbReference type="InterPro" id="IPR036280">
    <property type="entry name" value="Multihaem_cyt_sf"/>
</dbReference>
<evidence type="ECO:0000256" key="5">
    <source>
        <dbReference type="ARBA" id="ARBA00023004"/>
    </source>
</evidence>
<reference evidence="9" key="1">
    <citation type="submission" date="2018-02" db="EMBL/GenBank/DDBJ databases">
        <authorList>
            <person name="Hausmann B."/>
        </authorList>
    </citation>
    <scope>NUCLEOTIDE SEQUENCE [LARGE SCALE GENOMIC DNA]</scope>
    <source>
        <strain evidence="9">Peat soil MAG SbA5</strain>
    </source>
</reference>
<keyword evidence="2 6" id="KW-0349">Heme</keyword>
<dbReference type="AlphaFoldDB" id="A0A2N9L717"/>
<dbReference type="GO" id="GO:0009055">
    <property type="term" value="F:electron transfer activity"/>
    <property type="evidence" value="ECO:0007669"/>
    <property type="project" value="InterPro"/>
</dbReference>
<gene>
    <name evidence="8" type="primary">cytC</name>
    <name evidence="8" type="ORF">SBA5_20033</name>
</gene>
<feature type="domain" description="Cytochrome c" evidence="7">
    <location>
        <begin position="494"/>
        <end position="575"/>
    </location>
</feature>
<dbReference type="EMBL" id="OKRB01000075">
    <property type="protein sequence ID" value="SPE19086.1"/>
    <property type="molecule type" value="Genomic_DNA"/>
</dbReference>
<evidence type="ECO:0000256" key="3">
    <source>
        <dbReference type="ARBA" id="ARBA00022723"/>
    </source>
</evidence>
<dbReference type="Pfam" id="PF00034">
    <property type="entry name" value="Cytochrom_C"/>
    <property type="match status" value="4"/>
</dbReference>
<dbReference type="OrthoDB" id="9811395at2"/>
<dbReference type="PANTHER" id="PTHR37823">
    <property type="entry name" value="CYTOCHROME C-553-LIKE"/>
    <property type="match status" value="1"/>
</dbReference>
<dbReference type="PROSITE" id="PS51007">
    <property type="entry name" value="CYTC"/>
    <property type="match status" value="5"/>
</dbReference>
<feature type="domain" description="Cytochrome c" evidence="7">
    <location>
        <begin position="276"/>
        <end position="361"/>
    </location>
</feature>
<keyword evidence="5 6" id="KW-0408">Iron</keyword>
<dbReference type="InterPro" id="IPR036909">
    <property type="entry name" value="Cyt_c-like_dom_sf"/>
</dbReference>
<dbReference type="SUPFAM" id="SSF48695">
    <property type="entry name" value="Multiheme cytochromes"/>
    <property type="match status" value="1"/>
</dbReference>
<feature type="domain" description="Cytochrome c" evidence="7">
    <location>
        <begin position="593"/>
        <end position="676"/>
    </location>
</feature>
<dbReference type="InterPro" id="IPR009056">
    <property type="entry name" value="Cyt_c-like_dom"/>
</dbReference>
<name>A0A2N9L717_9BACT</name>
<dbReference type="GO" id="GO:0046872">
    <property type="term" value="F:metal ion binding"/>
    <property type="evidence" value="ECO:0007669"/>
    <property type="project" value="UniProtKB-KW"/>
</dbReference>
<keyword evidence="3 6" id="KW-0479">Metal-binding</keyword>
<accession>A0A2N9L717</accession>
<evidence type="ECO:0000313" key="9">
    <source>
        <dbReference type="Proteomes" id="UP000239735"/>
    </source>
</evidence>
<protein>
    <submittedName>
        <fullName evidence="8">Cytochrome c (Part of petCBD operon)</fullName>
    </submittedName>
</protein>
<keyword evidence="4" id="KW-0249">Electron transport</keyword>
<keyword evidence="1" id="KW-0813">Transport</keyword>
<evidence type="ECO:0000256" key="1">
    <source>
        <dbReference type="ARBA" id="ARBA00022448"/>
    </source>
</evidence>
<dbReference type="PANTHER" id="PTHR37823:SF1">
    <property type="entry name" value="CYTOCHROME C-553-LIKE"/>
    <property type="match status" value="1"/>
</dbReference>
<organism evidence="8 9">
    <name type="scientific">Candidatus Sulfuritelmatomonas gaucii</name>
    <dbReference type="NCBI Taxonomy" id="2043161"/>
    <lineage>
        <taxon>Bacteria</taxon>
        <taxon>Pseudomonadati</taxon>
        <taxon>Acidobacteriota</taxon>
        <taxon>Terriglobia</taxon>
        <taxon>Terriglobales</taxon>
        <taxon>Acidobacteriaceae</taxon>
        <taxon>Candidatus Sulfuritelmatomonas</taxon>
    </lineage>
</organism>
<evidence type="ECO:0000256" key="2">
    <source>
        <dbReference type="ARBA" id="ARBA00022617"/>
    </source>
</evidence>
<dbReference type="GO" id="GO:0020037">
    <property type="term" value="F:heme binding"/>
    <property type="evidence" value="ECO:0007669"/>
    <property type="project" value="InterPro"/>
</dbReference>
<proteinExistence type="predicted"/>
<evidence type="ECO:0000259" key="7">
    <source>
        <dbReference type="PROSITE" id="PS51007"/>
    </source>
</evidence>
<evidence type="ECO:0000256" key="4">
    <source>
        <dbReference type="ARBA" id="ARBA00022982"/>
    </source>
</evidence>